<keyword evidence="7" id="KW-0539">Nucleus</keyword>
<protein>
    <recommendedName>
        <fullName evidence="8">DDE Tnp4 domain-containing protein</fullName>
    </recommendedName>
</protein>
<name>A0AAN7VYB1_9COLE</name>
<dbReference type="Proteomes" id="UP001329430">
    <property type="component" value="Chromosome 1"/>
</dbReference>
<proteinExistence type="inferred from homology"/>
<dbReference type="GO" id="GO:0005634">
    <property type="term" value="C:nucleus"/>
    <property type="evidence" value="ECO:0007669"/>
    <property type="project" value="UniProtKB-SubCell"/>
</dbReference>
<evidence type="ECO:0000256" key="7">
    <source>
        <dbReference type="ARBA" id="ARBA00023242"/>
    </source>
</evidence>
<evidence type="ECO:0000256" key="1">
    <source>
        <dbReference type="ARBA" id="ARBA00001968"/>
    </source>
</evidence>
<comment type="similarity">
    <text evidence="3">Belongs to the HARBI1 family.</text>
</comment>
<sequence length="356" mass="40566">MDGDFLNISSSSSSSSSDELILELNRRARRARTFRRRPNNFSKWSDDEFFMRFRLTLIRARSFCNTTGQRVNKAVSPMNQLLLTLRLYATGSMLITTGDFSGVDKSTASRIVKNVTTAICSLAQIYIEMPRGEDGIRKNQLAFYNIARFPRVIGAIDCTHIRIQSPGGDNAEYFRNRKGYFSLNVQVIGDGDLRILDIVARWPGSTHDQTIFNNSRIHARFEGNEFGNSIILGDSGYALQKYLITPLLHPHTEGQQLFNEAQIRSRNPIERLFGVWKRRFPILSLGLRLSLETTQKVIIACAVLHNIAQEKNEETPVDDPDVVAEVDINDEEVHGAQIIEEHDYRQIFIDYFSTLQ</sequence>
<keyword evidence="5" id="KW-0479">Metal-binding</keyword>
<dbReference type="GO" id="GO:0046872">
    <property type="term" value="F:metal ion binding"/>
    <property type="evidence" value="ECO:0007669"/>
    <property type="project" value="UniProtKB-KW"/>
</dbReference>
<dbReference type="Pfam" id="PF13359">
    <property type="entry name" value="DDE_Tnp_4"/>
    <property type="match status" value="1"/>
</dbReference>
<evidence type="ECO:0000256" key="4">
    <source>
        <dbReference type="ARBA" id="ARBA00022722"/>
    </source>
</evidence>
<keyword evidence="10" id="KW-1185">Reference proteome</keyword>
<evidence type="ECO:0000259" key="8">
    <source>
        <dbReference type="Pfam" id="PF13359"/>
    </source>
</evidence>
<comment type="caution">
    <text evidence="9">The sequence shown here is derived from an EMBL/GenBank/DDBJ whole genome shotgun (WGS) entry which is preliminary data.</text>
</comment>
<evidence type="ECO:0000256" key="5">
    <source>
        <dbReference type="ARBA" id="ARBA00022723"/>
    </source>
</evidence>
<evidence type="ECO:0000313" key="10">
    <source>
        <dbReference type="Proteomes" id="UP001329430"/>
    </source>
</evidence>
<keyword evidence="4" id="KW-0540">Nuclease</keyword>
<reference evidence="9 10" key="1">
    <citation type="journal article" date="2024" name="Insects">
        <title>An Improved Chromosome-Level Genome Assembly of the Firefly Pyrocoelia pectoralis.</title>
        <authorList>
            <person name="Fu X."/>
            <person name="Meyer-Rochow V.B."/>
            <person name="Ballantyne L."/>
            <person name="Zhu X."/>
        </authorList>
    </citation>
    <scope>NUCLEOTIDE SEQUENCE [LARGE SCALE GENOMIC DNA]</scope>
    <source>
        <strain evidence="9">XCY_ONT2</strain>
    </source>
</reference>
<comment type="cofactor">
    <cofactor evidence="1">
        <name>a divalent metal cation</name>
        <dbReference type="ChEBI" id="CHEBI:60240"/>
    </cofactor>
</comment>
<dbReference type="GO" id="GO:0016787">
    <property type="term" value="F:hydrolase activity"/>
    <property type="evidence" value="ECO:0007669"/>
    <property type="project" value="UniProtKB-KW"/>
</dbReference>
<evidence type="ECO:0000256" key="3">
    <source>
        <dbReference type="ARBA" id="ARBA00006958"/>
    </source>
</evidence>
<dbReference type="AlphaFoldDB" id="A0AAN7VYB1"/>
<dbReference type="GO" id="GO:0004518">
    <property type="term" value="F:nuclease activity"/>
    <property type="evidence" value="ECO:0007669"/>
    <property type="project" value="UniProtKB-KW"/>
</dbReference>
<dbReference type="InterPro" id="IPR045249">
    <property type="entry name" value="HARBI1-like"/>
</dbReference>
<dbReference type="InterPro" id="IPR027806">
    <property type="entry name" value="HARBI1_dom"/>
</dbReference>
<evidence type="ECO:0000313" key="9">
    <source>
        <dbReference type="EMBL" id="KAK5650419.1"/>
    </source>
</evidence>
<dbReference type="EMBL" id="JAVRBK010000001">
    <property type="protein sequence ID" value="KAK5650419.1"/>
    <property type="molecule type" value="Genomic_DNA"/>
</dbReference>
<accession>A0AAN7VYB1</accession>
<keyword evidence="6" id="KW-0378">Hydrolase</keyword>
<dbReference type="PANTHER" id="PTHR22930:SF289">
    <property type="entry name" value="DDE TNP4 DOMAIN-CONTAINING PROTEIN-RELATED"/>
    <property type="match status" value="1"/>
</dbReference>
<comment type="subcellular location">
    <subcellularLocation>
        <location evidence="2">Nucleus</location>
    </subcellularLocation>
</comment>
<evidence type="ECO:0000256" key="6">
    <source>
        <dbReference type="ARBA" id="ARBA00022801"/>
    </source>
</evidence>
<evidence type="ECO:0000256" key="2">
    <source>
        <dbReference type="ARBA" id="ARBA00004123"/>
    </source>
</evidence>
<organism evidence="9 10">
    <name type="scientific">Pyrocoelia pectoralis</name>
    <dbReference type="NCBI Taxonomy" id="417401"/>
    <lineage>
        <taxon>Eukaryota</taxon>
        <taxon>Metazoa</taxon>
        <taxon>Ecdysozoa</taxon>
        <taxon>Arthropoda</taxon>
        <taxon>Hexapoda</taxon>
        <taxon>Insecta</taxon>
        <taxon>Pterygota</taxon>
        <taxon>Neoptera</taxon>
        <taxon>Endopterygota</taxon>
        <taxon>Coleoptera</taxon>
        <taxon>Polyphaga</taxon>
        <taxon>Elateriformia</taxon>
        <taxon>Elateroidea</taxon>
        <taxon>Lampyridae</taxon>
        <taxon>Lampyrinae</taxon>
        <taxon>Pyrocoelia</taxon>
    </lineage>
</organism>
<feature type="domain" description="DDE Tnp4" evidence="8">
    <location>
        <begin position="156"/>
        <end position="306"/>
    </location>
</feature>
<dbReference type="PANTHER" id="PTHR22930">
    <property type="match status" value="1"/>
</dbReference>
<gene>
    <name evidence="9" type="ORF">RI129_001448</name>
</gene>